<evidence type="ECO:0000256" key="7">
    <source>
        <dbReference type="HAMAP-Rule" id="MF_00201"/>
    </source>
</evidence>
<name>A0ABT6TIF4_9BACL</name>
<sequence>MLYRTEGIVIRSIDHGEGNKIVTILSPSIGKQGIVIRGARKPKSRYASLAQLFTLGDFSFYKGGGLGSLNSGEIIDSYRGLREGLDQAAYASYLVELCDRAIQDEDAGAFLYHQLHAGLTAISEGKDPRIVARLFEMKIAAIAGYAPMLDACANCGREDGTFYFSAAGGGALCALCRHRDPRAMELEDGVWKLLRVFSAMDMRRLGNIAVKESTAKQLETVMRRWFDHHMALNLKSRHFLDQWERGEDFFKPVP</sequence>
<dbReference type="Pfam" id="PF11967">
    <property type="entry name" value="RecO_N"/>
    <property type="match status" value="1"/>
</dbReference>
<dbReference type="EMBL" id="JAGRPV010000001">
    <property type="protein sequence ID" value="MDI4646612.1"/>
    <property type="molecule type" value="Genomic_DNA"/>
</dbReference>
<evidence type="ECO:0000313" key="9">
    <source>
        <dbReference type="EMBL" id="MDI4646612.1"/>
    </source>
</evidence>
<dbReference type="SUPFAM" id="SSF50249">
    <property type="entry name" value="Nucleic acid-binding proteins"/>
    <property type="match status" value="1"/>
</dbReference>
<evidence type="ECO:0000256" key="1">
    <source>
        <dbReference type="ARBA" id="ARBA00007452"/>
    </source>
</evidence>
<comment type="caution">
    <text evidence="9">The sequence shown here is derived from an EMBL/GenBank/DDBJ whole genome shotgun (WGS) entry which is preliminary data.</text>
</comment>
<evidence type="ECO:0000256" key="6">
    <source>
        <dbReference type="ARBA" id="ARBA00033409"/>
    </source>
</evidence>
<dbReference type="Proteomes" id="UP001161691">
    <property type="component" value="Unassembled WGS sequence"/>
</dbReference>
<accession>A0ABT6TIF4</accession>
<dbReference type="Gene3D" id="1.20.1440.120">
    <property type="entry name" value="Recombination protein O, C-terminal domain"/>
    <property type="match status" value="1"/>
</dbReference>
<comment type="function">
    <text evidence="7">Involved in DNA repair and RecF pathway recombination.</text>
</comment>
<evidence type="ECO:0000256" key="4">
    <source>
        <dbReference type="ARBA" id="ARBA00023172"/>
    </source>
</evidence>
<evidence type="ECO:0000256" key="2">
    <source>
        <dbReference type="ARBA" id="ARBA00021310"/>
    </source>
</evidence>
<dbReference type="Pfam" id="PF02565">
    <property type="entry name" value="RecO_C"/>
    <property type="match status" value="1"/>
</dbReference>
<keyword evidence="5 7" id="KW-0234">DNA repair</keyword>
<dbReference type="PANTHER" id="PTHR33991:SF1">
    <property type="entry name" value="DNA REPAIR PROTEIN RECO"/>
    <property type="match status" value="1"/>
</dbReference>
<gene>
    <name evidence="7 9" type="primary">recO</name>
    <name evidence="9" type="ORF">KB449_16670</name>
</gene>
<dbReference type="InterPro" id="IPR022572">
    <property type="entry name" value="DNA_rep/recomb_RecO_N"/>
</dbReference>
<reference evidence="9" key="1">
    <citation type="submission" date="2023-04" db="EMBL/GenBank/DDBJ databases">
        <title>Comparative genomic analysis of Cohnella hashimotonis sp. nov., isolated from the International Space Station.</title>
        <authorList>
            <person name="Venkateswaran K."/>
            <person name="Simpson A."/>
        </authorList>
    </citation>
    <scope>NUCLEOTIDE SEQUENCE</scope>
    <source>
        <strain evidence="9">F6_2S_P_1</strain>
    </source>
</reference>
<evidence type="ECO:0000259" key="8">
    <source>
        <dbReference type="Pfam" id="PF11967"/>
    </source>
</evidence>
<feature type="domain" description="DNA replication/recombination mediator RecO N-terminal" evidence="8">
    <location>
        <begin position="1"/>
        <end position="78"/>
    </location>
</feature>
<proteinExistence type="inferred from homology"/>
<dbReference type="InterPro" id="IPR012340">
    <property type="entry name" value="NA-bd_OB-fold"/>
</dbReference>
<dbReference type="InterPro" id="IPR003717">
    <property type="entry name" value="RecO"/>
</dbReference>
<dbReference type="RefSeq" id="WP_282909448.1">
    <property type="nucleotide sequence ID" value="NZ_JAGRPV010000001.1"/>
</dbReference>
<dbReference type="PANTHER" id="PTHR33991">
    <property type="entry name" value="DNA REPAIR PROTEIN RECO"/>
    <property type="match status" value="1"/>
</dbReference>
<keyword evidence="4 7" id="KW-0233">DNA recombination</keyword>
<dbReference type="HAMAP" id="MF_00201">
    <property type="entry name" value="RecO"/>
    <property type="match status" value="1"/>
</dbReference>
<comment type="similarity">
    <text evidence="1 7">Belongs to the RecO family.</text>
</comment>
<keyword evidence="3 7" id="KW-0227">DNA damage</keyword>
<keyword evidence="10" id="KW-1185">Reference proteome</keyword>
<dbReference type="SUPFAM" id="SSF57863">
    <property type="entry name" value="ArfGap/RecO-like zinc finger"/>
    <property type="match status" value="1"/>
</dbReference>
<evidence type="ECO:0000256" key="3">
    <source>
        <dbReference type="ARBA" id="ARBA00022763"/>
    </source>
</evidence>
<protein>
    <recommendedName>
        <fullName evidence="2 7">DNA repair protein RecO</fullName>
    </recommendedName>
    <alternativeName>
        <fullName evidence="6 7">Recombination protein O</fullName>
    </alternativeName>
</protein>
<evidence type="ECO:0000313" key="10">
    <source>
        <dbReference type="Proteomes" id="UP001161691"/>
    </source>
</evidence>
<evidence type="ECO:0000256" key="5">
    <source>
        <dbReference type="ARBA" id="ARBA00023204"/>
    </source>
</evidence>
<dbReference type="InterPro" id="IPR042242">
    <property type="entry name" value="RecO_C"/>
</dbReference>
<dbReference type="InterPro" id="IPR037278">
    <property type="entry name" value="ARFGAP/RecO"/>
</dbReference>
<dbReference type="NCBIfam" id="TIGR00613">
    <property type="entry name" value="reco"/>
    <property type="match status" value="1"/>
</dbReference>
<dbReference type="Gene3D" id="2.40.50.140">
    <property type="entry name" value="Nucleic acid-binding proteins"/>
    <property type="match status" value="1"/>
</dbReference>
<organism evidence="9 10">
    <name type="scientific">Cohnella hashimotonis</name>
    <dbReference type="NCBI Taxonomy" id="2826895"/>
    <lineage>
        <taxon>Bacteria</taxon>
        <taxon>Bacillati</taxon>
        <taxon>Bacillota</taxon>
        <taxon>Bacilli</taxon>
        <taxon>Bacillales</taxon>
        <taxon>Paenibacillaceae</taxon>
        <taxon>Cohnella</taxon>
    </lineage>
</organism>